<sequence length="66" mass="7231">MKVDEVAAGIQAMAMDQVEEFSMNDVATGVQWVKMSLLGRLFMDNPPSLAVISKIVNGEWNCAVED</sequence>
<proteinExistence type="predicted"/>
<evidence type="ECO:0000313" key="1">
    <source>
        <dbReference type="EMBL" id="CAL1368097.1"/>
    </source>
</evidence>
<name>A0AAV2D5R1_9ROSI</name>
<organism evidence="1 2">
    <name type="scientific">Linum trigynum</name>
    <dbReference type="NCBI Taxonomy" id="586398"/>
    <lineage>
        <taxon>Eukaryota</taxon>
        <taxon>Viridiplantae</taxon>
        <taxon>Streptophyta</taxon>
        <taxon>Embryophyta</taxon>
        <taxon>Tracheophyta</taxon>
        <taxon>Spermatophyta</taxon>
        <taxon>Magnoliopsida</taxon>
        <taxon>eudicotyledons</taxon>
        <taxon>Gunneridae</taxon>
        <taxon>Pentapetalae</taxon>
        <taxon>rosids</taxon>
        <taxon>fabids</taxon>
        <taxon>Malpighiales</taxon>
        <taxon>Linaceae</taxon>
        <taxon>Linum</taxon>
    </lineage>
</organism>
<dbReference type="EMBL" id="OZ034815">
    <property type="protein sequence ID" value="CAL1368097.1"/>
    <property type="molecule type" value="Genomic_DNA"/>
</dbReference>
<gene>
    <name evidence="1" type="ORF">LTRI10_LOCUS11410</name>
</gene>
<dbReference type="Proteomes" id="UP001497516">
    <property type="component" value="Chromosome 2"/>
</dbReference>
<reference evidence="1 2" key="1">
    <citation type="submission" date="2024-04" db="EMBL/GenBank/DDBJ databases">
        <authorList>
            <person name="Fracassetti M."/>
        </authorList>
    </citation>
    <scope>NUCLEOTIDE SEQUENCE [LARGE SCALE GENOMIC DNA]</scope>
</reference>
<protein>
    <submittedName>
        <fullName evidence="1">Uncharacterized protein</fullName>
    </submittedName>
</protein>
<accession>A0AAV2D5R1</accession>
<keyword evidence="2" id="KW-1185">Reference proteome</keyword>
<evidence type="ECO:0000313" key="2">
    <source>
        <dbReference type="Proteomes" id="UP001497516"/>
    </source>
</evidence>
<dbReference type="AlphaFoldDB" id="A0AAV2D5R1"/>